<name>A0A6I8UXW5_DROPS</name>
<keyword evidence="2" id="KW-1185">Reference proteome</keyword>
<feature type="compositionally biased region" description="Basic and acidic residues" evidence="1">
    <location>
        <begin position="160"/>
        <end position="169"/>
    </location>
</feature>
<dbReference type="AlphaFoldDB" id="A0A6I8UXW5"/>
<feature type="compositionally biased region" description="Basic residues" evidence="1">
    <location>
        <begin position="112"/>
        <end position="159"/>
    </location>
</feature>
<proteinExistence type="predicted"/>
<sequence length="169" mass="19343">MSKMSYVNAYLNYLRDCKRRFGSIYHGQRVVHVAAQRWRAMSPGHRARYRGPDYRPASSIGRIKQGNSSSLLCTEQDAIASTTASAVVSTDSSLDEEECFWTRKSEPSCAKSKPKKASCEKRRRKKSDCKKRKSRRSKKSCSKPPRKSRKSRKSNKSKCKKTDDDPQEI</sequence>
<accession>A0A6I8UXW5</accession>
<evidence type="ECO:0000313" key="4">
    <source>
        <dbReference type="RefSeq" id="XP_002132488.2"/>
    </source>
</evidence>
<dbReference type="KEGG" id="dpo:6903299"/>
<gene>
    <name evidence="4" type="primary">LOC6903300</name>
    <name evidence="3" type="synonym">LOC6903299</name>
</gene>
<organism evidence="2 4">
    <name type="scientific">Drosophila pseudoobscura pseudoobscura</name>
    <name type="common">Fruit fly</name>
    <dbReference type="NCBI Taxonomy" id="46245"/>
    <lineage>
        <taxon>Eukaryota</taxon>
        <taxon>Metazoa</taxon>
        <taxon>Ecdysozoa</taxon>
        <taxon>Arthropoda</taxon>
        <taxon>Hexapoda</taxon>
        <taxon>Insecta</taxon>
        <taxon>Pterygota</taxon>
        <taxon>Neoptera</taxon>
        <taxon>Endopterygota</taxon>
        <taxon>Diptera</taxon>
        <taxon>Brachycera</taxon>
        <taxon>Muscomorpha</taxon>
        <taxon>Ephydroidea</taxon>
        <taxon>Drosophilidae</taxon>
        <taxon>Drosophila</taxon>
        <taxon>Sophophora</taxon>
    </lineage>
</organism>
<reference evidence="3 4" key="1">
    <citation type="submission" date="2025-04" db="UniProtKB">
        <authorList>
            <consortium name="RefSeq"/>
        </authorList>
    </citation>
    <scope>IDENTIFICATION</scope>
    <source>
        <strain evidence="3 4">MV-25-SWS-2005</strain>
        <tissue evidence="3 4">Whole body</tissue>
    </source>
</reference>
<feature type="region of interest" description="Disordered" evidence="1">
    <location>
        <begin position="102"/>
        <end position="169"/>
    </location>
</feature>
<dbReference type="Proteomes" id="UP000001819">
    <property type="component" value="Chromosome 4"/>
</dbReference>
<dbReference type="ExpressionAtlas" id="A0A6I8UXW5">
    <property type="expression patterns" value="baseline"/>
</dbReference>
<evidence type="ECO:0000313" key="3">
    <source>
        <dbReference type="RefSeq" id="XP_002132487.3"/>
    </source>
</evidence>
<dbReference type="RefSeq" id="XP_002132488.2">
    <property type="nucleotide sequence ID" value="XM_002132452.3"/>
</dbReference>
<protein>
    <submittedName>
        <fullName evidence="3 4">Histone-like protein 18C</fullName>
    </submittedName>
</protein>
<dbReference type="KEGG" id="dpo:6903300"/>
<evidence type="ECO:0000313" key="2">
    <source>
        <dbReference type="Proteomes" id="UP000001819"/>
    </source>
</evidence>
<dbReference type="Bgee" id="FBgn0249087">
    <property type="expression patterns" value="Expressed in male reproductive system and 1 other cell type or tissue"/>
</dbReference>
<dbReference type="RefSeq" id="XP_002132487.3">
    <property type="nucleotide sequence ID" value="XM_002132451.3"/>
</dbReference>
<evidence type="ECO:0000256" key="1">
    <source>
        <dbReference type="SAM" id="MobiDB-lite"/>
    </source>
</evidence>